<evidence type="ECO:0000313" key="3">
    <source>
        <dbReference type="Ensembl" id="ENSAZOP00000029805.1"/>
    </source>
</evidence>
<feature type="compositionally biased region" description="Pro residues" evidence="1">
    <location>
        <begin position="639"/>
        <end position="660"/>
    </location>
</feature>
<accession>A0A8C0A182</accession>
<dbReference type="InterPro" id="IPR006439">
    <property type="entry name" value="HAD-SF_hydro_IA"/>
</dbReference>
<keyword evidence="4" id="KW-1185">Reference proteome</keyword>
<dbReference type="Pfam" id="PF00561">
    <property type="entry name" value="Abhydrolase_1"/>
    <property type="match status" value="1"/>
</dbReference>
<feature type="compositionally biased region" description="Low complexity" evidence="1">
    <location>
        <begin position="619"/>
        <end position="634"/>
    </location>
</feature>
<dbReference type="InterPro" id="IPR052898">
    <property type="entry name" value="ACAD10-like"/>
</dbReference>
<evidence type="ECO:0000313" key="4">
    <source>
        <dbReference type="Proteomes" id="UP000694549"/>
    </source>
</evidence>
<dbReference type="CDD" id="cd02603">
    <property type="entry name" value="HAD_sEH-N_like"/>
    <property type="match status" value="1"/>
</dbReference>
<dbReference type="FunFam" id="3.40.50.1000:FF:000107">
    <property type="entry name" value="Bifunctional epoxide hydrolase 2"/>
    <property type="match status" value="1"/>
</dbReference>
<dbReference type="Gene3D" id="1.10.150.240">
    <property type="entry name" value="Putative phosphatase, domain 2"/>
    <property type="match status" value="1"/>
</dbReference>
<dbReference type="Proteomes" id="UP000694549">
    <property type="component" value="Unplaced"/>
</dbReference>
<feature type="domain" description="AB hydrolase-1" evidence="2">
    <location>
        <begin position="206"/>
        <end position="300"/>
    </location>
</feature>
<dbReference type="Gene3D" id="3.40.50.1820">
    <property type="entry name" value="alpha/beta hydrolase"/>
    <property type="match status" value="1"/>
</dbReference>
<dbReference type="InterPro" id="IPR036412">
    <property type="entry name" value="HAD-like_sf"/>
</dbReference>
<dbReference type="Ensembl" id="ENSAZOT00000031893.1">
    <property type="protein sequence ID" value="ENSAZOP00000029805.1"/>
    <property type="gene ID" value="ENSAZOG00000018633.1"/>
</dbReference>
<dbReference type="PRINTS" id="PR00111">
    <property type="entry name" value="ABHYDROLASE"/>
</dbReference>
<dbReference type="PANTHER" id="PTHR47829">
    <property type="entry name" value="HYDROLASE, PUTATIVE (AFU_ORTHOLOGUE AFUA_1G12880)-RELATED"/>
    <property type="match status" value="1"/>
</dbReference>
<dbReference type="PANTHER" id="PTHR47829:SF1">
    <property type="entry name" value="HAD FAMILY PHOSPHATASE"/>
    <property type="match status" value="1"/>
</dbReference>
<evidence type="ECO:0000256" key="1">
    <source>
        <dbReference type="SAM" id="MobiDB-lite"/>
    </source>
</evidence>
<feature type="compositionally biased region" description="Basic and acidic residues" evidence="1">
    <location>
        <begin position="555"/>
        <end position="570"/>
    </location>
</feature>
<dbReference type="InterPro" id="IPR000073">
    <property type="entry name" value="AB_hydrolase_1"/>
</dbReference>
<evidence type="ECO:0000259" key="2">
    <source>
        <dbReference type="Pfam" id="PF00561"/>
    </source>
</evidence>
<dbReference type="SUPFAM" id="SSF53474">
    <property type="entry name" value="alpha/beta-Hydrolases"/>
    <property type="match status" value="1"/>
</dbReference>
<proteinExistence type="predicted"/>
<dbReference type="InterPro" id="IPR029058">
    <property type="entry name" value="AB_hydrolase_fold"/>
</dbReference>
<dbReference type="NCBIfam" id="TIGR01509">
    <property type="entry name" value="HAD-SF-IA-v3"/>
    <property type="match status" value="1"/>
</dbReference>
<protein>
    <submittedName>
        <fullName evidence="3">Epoxide hydrolase 2</fullName>
    </submittedName>
</protein>
<organism evidence="3 4">
    <name type="scientific">Anas zonorhyncha</name>
    <name type="common">Eastern spot-billed duck</name>
    <dbReference type="NCBI Taxonomy" id="75864"/>
    <lineage>
        <taxon>Eukaryota</taxon>
        <taxon>Metazoa</taxon>
        <taxon>Chordata</taxon>
        <taxon>Craniata</taxon>
        <taxon>Vertebrata</taxon>
        <taxon>Euteleostomi</taxon>
        <taxon>Archelosauria</taxon>
        <taxon>Archosauria</taxon>
        <taxon>Dinosauria</taxon>
        <taxon>Saurischia</taxon>
        <taxon>Theropoda</taxon>
        <taxon>Coelurosauria</taxon>
        <taxon>Aves</taxon>
        <taxon>Neognathae</taxon>
        <taxon>Galloanserae</taxon>
        <taxon>Anseriformes</taxon>
        <taxon>Anatidae</taxon>
        <taxon>Anatinae</taxon>
        <taxon>Anas</taxon>
    </lineage>
</organism>
<dbReference type="Pfam" id="PF00702">
    <property type="entry name" value="Hydrolase"/>
    <property type="match status" value="1"/>
</dbReference>
<reference evidence="3" key="2">
    <citation type="submission" date="2025-09" db="UniProtKB">
        <authorList>
            <consortium name="Ensembl"/>
        </authorList>
    </citation>
    <scope>IDENTIFICATION</scope>
</reference>
<sequence length="778" mass="82780">MRGQITLSQLFSEAEEGCKQRASAAGIALPPTFSIARAFEEMATKGVVNAPLLRAAGVLRRNGFKTGIFTNNWVDDSSGRLFTATLLGALRRHFDVVIESCRAGLHKPDPRLYAHALEVLQAKPQDVILLDDIGENLKPARELGMATILVRDTQTVLKELQELSGVQLLHEDEPLPTACDPADVSHGYVPIRPGVQLHFVEMGQGPPICLCHGFPEVWLSWRYQIPALADAGFRVIALEMKGYGESTAPLDIEEYSQEQICKDLAIFLDKMGIPQAVFIGHDWGGAVVWHMALFYPERVRWVGAVLPLWGWRASLRGSPHIQPRFVPLNPLNRAFFPPSPWCRRAVASLNTPYRPADPSVDIVEKMKSIPTFDYQFYFQEPVRKEGKFINLIILGAQNPPCGGRETCLCWAPQLAWASPAPWRSCCPMGLSLCVVPPPKKKPPVPVLCPPSTGPGSVPPAGRRGGRAGEGRGAHAEGADPLYPQGGPPALRAPLPRHPGARGAAGGLPRKPPGEPDPARPRAAVLRAALPEIWVQGSPELVPEHAAQLALGAHRQGQEDPDARADGDGGEGRGAAPQHEQGHGGVGAAAAPGSPGGVRPLDADGEACGAEQDPGGVAGGAPPRRGHAQGVPAVSGAGGGPPPKHPKSPPLLPASPPPHPGGLPVLRGCAQRGLDALVRINAAAKITLPTPKKTPKHGEIKHKATRGAPIDSQRGLGMCQPHVPTAPGSALPYKFLRGHPEGWGTPGDSLLARKRVEPLLLIPPPAPRGMLVPQHPQRP</sequence>
<feature type="compositionally biased region" description="Pro residues" evidence="1">
    <location>
        <begin position="443"/>
        <end position="452"/>
    </location>
</feature>
<feature type="region of interest" description="Disordered" evidence="1">
    <location>
        <begin position="551"/>
        <end position="665"/>
    </location>
</feature>
<feature type="compositionally biased region" description="Basic and acidic residues" evidence="1">
    <location>
        <begin position="466"/>
        <end position="477"/>
    </location>
</feature>
<feature type="region of interest" description="Disordered" evidence="1">
    <location>
        <begin position="443"/>
        <end position="519"/>
    </location>
</feature>
<dbReference type="Gene3D" id="3.40.50.1000">
    <property type="entry name" value="HAD superfamily/HAD-like"/>
    <property type="match status" value="1"/>
</dbReference>
<dbReference type="AlphaFoldDB" id="A0A8C0A182"/>
<dbReference type="PRINTS" id="PR00412">
    <property type="entry name" value="EPOXHYDRLASE"/>
</dbReference>
<dbReference type="InterPro" id="IPR000639">
    <property type="entry name" value="Epox_hydrolase-like"/>
</dbReference>
<dbReference type="InterPro" id="IPR023214">
    <property type="entry name" value="HAD_sf"/>
</dbReference>
<reference evidence="3" key="1">
    <citation type="submission" date="2025-08" db="UniProtKB">
        <authorList>
            <consortium name="Ensembl"/>
        </authorList>
    </citation>
    <scope>IDENTIFICATION</scope>
</reference>
<dbReference type="InterPro" id="IPR023198">
    <property type="entry name" value="PGP-like_dom2"/>
</dbReference>
<name>A0A8C0A182_9AVES</name>
<dbReference type="SUPFAM" id="SSF56784">
    <property type="entry name" value="HAD-like"/>
    <property type="match status" value="1"/>
</dbReference>
<dbReference type="GO" id="GO:0003824">
    <property type="term" value="F:catalytic activity"/>
    <property type="evidence" value="ECO:0007669"/>
    <property type="project" value="InterPro"/>
</dbReference>